<dbReference type="GO" id="GO:0004805">
    <property type="term" value="F:trehalose-phosphatase activity"/>
    <property type="evidence" value="ECO:0007669"/>
    <property type="project" value="TreeGrafter"/>
</dbReference>
<dbReference type="AlphaFoldDB" id="A0A1R3SSR5"/>
<dbReference type="InterPro" id="IPR023214">
    <property type="entry name" value="HAD_sf"/>
</dbReference>
<evidence type="ECO:0000256" key="7">
    <source>
        <dbReference type="ARBA" id="ARBA00048039"/>
    </source>
</evidence>
<evidence type="ECO:0000256" key="5">
    <source>
        <dbReference type="ARBA" id="ARBA00022676"/>
    </source>
</evidence>
<dbReference type="Gene3D" id="3.40.50.2000">
    <property type="entry name" value="Glycogen Phosphorylase B"/>
    <property type="match status" value="2"/>
</dbReference>
<name>A0A1R3SSR5_9BACT</name>
<evidence type="ECO:0000256" key="3">
    <source>
        <dbReference type="ARBA" id="ARBA00008799"/>
    </source>
</evidence>
<organism evidence="9 10">
    <name type="scientific">Proteiniphilum saccharofermentans</name>
    <dbReference type="NCBI Taxonomy" id="1642647"/>
    <lineage>
        <taxon>Bacteria</taxon>
        <taxon>Pseudomonadati</taxon>
        <taxon>Bacteroidota</taxon>
        <taxon>Bacteroidia</taxon>
        <taxon>Bacteroidales</taxon>
        <taxon>Dysgonomonadaceae</taxon>
        <taxon>Proteiniphilum</taxon>
    </lineage>
</organism>
<comment type="similarity">
    <text evidence="3">Belongs to the glycosyltransferase 20 family.</text>
</comment>
<dbReference type="Gene3D" id="3.40.50.1000">
    <property type="entry name" value="HAD superfamily/HAD-like"/>
    <property type="match status" value="1"/>
</dbReference>
<dbReference type="InterPro" id="IPR003337">
    <property type="entry name" value="Trehalose_PPase"/>
</dbReference>
<dbReference type="KEGG" id="psac:PSM36_0553"/>
<comment type="subunit">
    <text evidence="4">Homotetramer.</text>
</comment>
<reference evidence="9 10" key="1">
    <citation type="submission" date="2016-08" db="EMBL/GenBank/DDBJ databases">
        <authorList>
            <person name="Seilhamer J.J."/>
        </authorList>
    </citation>
    <scope>NUCLEOTIDE SEQUENCE [LARGE SCALE GENOMIC DNA]</scope>
    <source>
        <strain evidence="9">M3/6</strain>
    </source>
</reference>
<dbReference type="InterPro" id="IPR006379">
    <property type="entry name" value="HAD-SF_hydro_IIB"/>
</dbReference>
<dbReference type="Gene3D" id="3.30.70.1020">
    <property type="entry name" value="Trehalose-6-phosphate phosphatase related protein, domain 2"/>
    <property type="match status" value="1"/>
</dbReference>
<dbReference type="UniPathway" id="UPA00299"/>
<keyword evidence="6 9" id="KW-0808">Transferase</keyword>
<evidence type="ECO:0000256" key="2">
    <source>
        <dbReference type="ARBA" id="ARBA00006330"/>
    </source>
</evidence>
<evidence type="ECO:0000256" key="4">
    <source>
        <dbReference type="ARBA" id="ARBA00011881"/>
    </source>
</evidence>
<dbReference type="SUPFAM" id="SSF56784">
    <property type="entry name" value="HAD-like"/>
    <property type="match status" value="1"/>
</dbReference>
<dbReference type="GO" id="GO:0005829">
    <property type="term" value="C:cytosol"/>
    <property type="evidence" value="ECO:0007669"/>
    <property type="project" value="TreeGrafter"/>
</dbReference>
<dbReference type="InterPro" id="IPR036412">
    <property type="entry name" value="HAD-like_sf"/>
</dbReference>
<dbReference type="NCBIfam" id="TIGR01484">
    <property type="entry name" value="HAD-SF-IIB"/>
    <property type="match status" value="1"/>
</dbReference>
<dbReference type="Proteomes" id="UP000187464">
    <property type="component" value="Chromosome I"/>
</dbReference>
<dbReference type="EC" id="2.4.1.15" evidence="8"/>
<proteinExistence type="inferred from homology"/>
<keyword evidence="10" id="KW-1185">Reference proteome</keyword>
<evidence type="ECO:0000256" key="1">
    <source>
        <dbReference type="ARBA" id="ARBA00005199"/>
    </source>
</evidence>
<dbReference type="NCBIfam" id="TIGR00685">
    <property type="entry name" value="T6PP"/>
    <property type="match status" value="1"/>
</dbReference>
<accession>A0A1R3SSR5</accession>
<dbReference type="NCBIfam" id="NF011071">
    <property type="entry name" value="PRK14501.1"/>
    <property type="match status" value="1"/>
</dbReference>
<gene>
    <name evidence="9" type="ORF">PSM36_0553</name>
</gene>
<dbReference type="EMBL" id="LT605205">
    <property type="protein sequence ID" value="SCD19383.1"/>
    <property type="molecule type" value="Genomic_DNA"/>
</dbReference>
<dbReference type="InterPro" id="IPR012766">
    <property type="entry name" value="Trehalose_OtsA"/>
</dbReference>
<evidence type="ECO:0000256" key="8">
    <source>
        <dbReference type="NCBIfam" id="TIGR02400"/>
    </source>
</evidence>
<dbReference type="CDD" id="cd03788">
    <property type="entry name" value="GT20_TPS"/>
    <property type="match status" value="1"/>
</dbReference>
<dbReference type="CDD" id="cd01627">
    <property type="entry name" value="HAD_TPP"/>
    <property type="match status" value="1"/>
</dbReference>
<dbReference type="PANTHER" id="PTHR10788:SF106">
    <property type="entry name" value="BCDNA.GH08860"/>
    <property type="match status" value="1"/>
</dbReference>
<dbReference type="SUPFAM" id="SSF53756">
    <property type="entry name" value="UDP-Glycosyltransferase/glycogen phosphorylase"/>
    <property type="match status" value="1"/>
</dbReference>
<evidence type="ECO:0000313" key="9">
    <source>
        <dbReference type="EMBL" id="SCD19383.1"/>
    </source>
</evidence>
<comment type="catalytic activity">
    <reaction evidence="7">
        <text>D-glucose 6-phosphate + UDP-alpha-D-glucose = alpha,alpha-trehalose 6-phosphate + UDP + H(+)</text>
        <dbReference type="Rhea" id="RHEA:18889"/>
        <dbReference type="ChEBI" id="CHEBI:15378"/>
        <dbReference type="ChEBI" id="CHEBI:58223"/>
        <dbReference type="ChEBI" id="CHEBI:58429"/>
        <dbReference type="ChEBI" id="CHEBI:58885"/>
        <dbReference type="ChEBI" id="CHEBI:61548"/>
        <dbReference type="EC" id="2.4.1.15"/>
    </reaction>
</comment>
<evidence type="ECO:0000313" key="10">
    <source>
        <dbReference type="Proteomes" id="UP000187464"/>
    </source>
</evidence>
<protein>
    <recommendedName>
        <fullName evidence="8">Alpha,alpha-trehalose-phosphate synthase</fullName>
        <ecNumber evidence="8">2.4.1.15</ecNumber>
    </recommendedName>
</protein>
<dbReference type="InterPro" id="IPR001830">
    <property type="entry name" value="Glyco_trans_20"/>
</dbReference>
<sequence length="722" mass="83412">MKIIIIANRLPVKIEREEEGFCIVRSEGGLATGLGSLETDSDIYWVGWPGIHSEDENEKQEISERLHEMNFHPVFLSADQIENYYEGYSNSTIWPLCHYFFSYIEYKTEYWEAYQEVNRLFCKETIPFIEKDDMIWVQDYQLMLLPKMIRTEKPDANIGYFHHIPFPSYELFRVLPQRKVILEGLLGADLIGFHTHDYMRHFISAIYRVLDLNCSLDEINLQDRIVHVDAFPMGINYEQYHHAPALPAVREKSEILRQELGDTTVILSVDRLDYSKGILHRLQGFKQFLEHNPEYHEKVSLAMIVVPSRDNVDIYADLKTKIDQTIGEINGLYSRLEWTPIHYFYRGFSFEELIAMYDVSGIALVTPLRDGMNLVAKEYLATKNSHSGVLILSEMAGAAIELQDAITINPNDSDEIESAILEALRMPEQEKKARLQNMQKRISKQSVKKWANDFVKELQSIKTQNKEILQKIVGKRQLNQIKKAYDDASSRLILLDYDGTLAPFVKKPEDAIPSTKLLALLQEMTADKKNKVVINSGRNRQVLDQWFQGVNLDFAAEHGMFYKEEGKWHKNMQEEIEWDGEIIDIIQHTIDKTPRSHLEKKDTSLVWHYRKVDVWLAELRAQQLINALIGPCSRLNLQIVPGNKIVEVKPPDFTKGSEVLRRLEHGEYDFVLAMGDDTTDEDMFRVLPPGGISIKVGNFSPAAKYRLPLQSSVIPFLSNLIK</sequence>
<dbReference type="GO" id="GO:0003825">
    <property type="term" value="F:alpha,alpha-trehalose-phosphate synthase (UDP-forming) activity"/>
    <property type="evidence" value="ECO:0007669"/>
    <property type="project" value="UniProtKB-UniRule"/>
</dbReference>
<dbReference type="NCBIfam" id="TIGR02400">
    <property type="entry name" value="trehalose_OtsA"/>
    <property type="match status" value="1"/>
</dbReference>
<comment type="pathway">
    <text evidence="1">Glycan biosynthesis; trehalose biosynthesis.</text>
</comment>
<dbReference type="PANTHER" id="PTHR10788">
    <property type="entry name" value="TREHALOSE-6-PHOSPHATE SYNTHASE"/>
    <property type="match status" value="1"/>
</dbReference>
<dbReference type="Pfam" id="PF02358">
    <property type="entry name" value="Trehalose_PPase"/>
    <property type="match status" value="1"/>
</dbReference>
<dbReference type="RefSeq" id="WP_076932005.1">
    <property type="nucleotide sequence ID" value="NZ_LT605205.1"/>
</dbReference>
<keyword evidence="5 9" id="KW-0328">Glycosyltransferase</keyword>
<dbReference type="STRING" id="1642647.PSM36_0553"/>
<dbReference type="Pfam" id="PF00982">
    <property type="entry name" value="Glyco_transf_20"/>
    <property type="match status" value="1"/>
</dbReference>
<comment type="similarity">
    <text evidence="2">In the C-terminal section; belongs to the trehalose phosphatase family.</text>
</comment>
<dbReference type="GO" id="GO:0005992">
    <property type="term" value="P:trehalose biosynthetic process"/>
    <property type="evidence" value="ECO:0007669"/>
    <property type="project" value="UniProtKB-UniRule"/>
</dbReference>
<evidence type="ECO:0000256" key="6">
    <source>
        <dbReference type="ARBA" id="ARBA00022679"/>
    </source>
</evidence>